<dbReference type="EMBL" id="LT629711">
    <property type="protein sequence ID" value="SDP41326.1"/>
    <property type="molecule type" value="Genomic_DNA"/>
</dbReference>
<gene>
    <name evidence="2" type="ORF">SAMN04489867_2369</name>
</gene>
<dbReference type="Proteomes" id="UP000199077">
    <property type="component" value="Chromosome I"/>
</dbReference>
<protein>
    <submittedName>
        <fullName evidence="2">FBP C-terminal treble-clef zinc-finger</fullName>
    </submittedName>
</protein>
<dbReference type="OrthoDB" id="4171838at2"/>
<dbReference type="InterPro" id="IPR032330">
    <property type="entry name" value="EF-G-binding_C"/>
</dbReference>
<proteinExistence type="predicted"/>
<accession>A0A1H0SJK2</accession>
<dbReference type="Pfam" id="PF16571">
    <property type="entry name" value="FBP_C"/>
    <property type="match status" value="1"/>
</dbReference>
<keyword evidence="3" id="KW-1185">Reference proteome</keyword>
<feature type="domain" description="Elongation factor G-binding protein C-terminal treble-clef zinc-finger" evidence="1">
    <location>
        <begin position="8"/>
        <end position="161"/>
    </location>
</feature>
<keyword evidence="2" id="KW-0479">Metal-binding</keyword>
<dbReference type="RefSeq" id="WP_091785619.1">
    <property type="nucleotide sequence ID" value="NZ_LT629711.1"/>
</dbReference>
<name>A0A1H0SJK2_9MICO</name>
<reference evidence="3" key="1">
    <citation type="submission" date="2016-10" db="EMBL/GenBank/DDBJ databases">
        <authorList>
            <person name="Varghese N."/>
            <person name="Submissions S."/>
        </authorList>
    </citation>
    <scope>NUCLEOTIDE SEQUENCE [LARGE SCALE GENOMIC DNA]</scope>
    <source>
        <strain evidence="3">DSM 22329</strain>
    </source>
</reference>
<sequence>MDSLTETQVRASFVNATKGEVARLHVPRDLGDQPWADLDLLGWTDPKSPLRGYLVVPVPDRGPVGVQLARVQGGSRRARMCSLCATTHPSGGVALMVAPRAGRSGRDGNTVGLEMCTSLACSAYARGRLKSPSPHLAQETLSVEERVGRLSRNAIAFVERVLK</sequence>
<organism evidence="2 3">
    <name type="scientific">Pedococcus dokdonensis</name>
    <dbReference type="NCBI Taxonomy" id="443156"/>
    <lineage>
        <taxon>Bacteria</taxon>
        <taxon>Bacillati</taxon>
        <taxon>Actinomycetota</taxon>
        <taxon>Actinomycetes</taxon>
        <taxon>Micrococcales</taxon>
        <taxon>Intrasporangiaceae</taxon>
        <taxon>Pedococcus</taxon>
    </lineage>
</organism>
<dbReference type="STRING" id="443156.SAMN04489867_2369"/>
<dbReference type="GO" id="GO:0008270">
    <property type="term" value="F:zinc ion binding"/>
    <property type="evidence" value="ECO:0007669"/>
    <property type="project" value="UniProtKB-KW"/>
</dbReference>
<evidence type="ECO:0000313" key="2">
    <source>
        <dbReference type="EMBL" id="SDP41326.1"/>
    </source>
</evidence>
<keyword evidence="2" id="KW-0863">Zinc-finger</keyword>
<evidence type="ECO:0000313" key="3">
    <source>
        <dbReference type="Proteomes" id="UP000199077"/>
    </source>
</evidence>
<dbReference type="AlphaFoldDB" id="A0A1H0SJK2"/>
<evidence type="ECO:0000259" key="1">
    <source>
        <dbReference type="Pfam" id="PF16571"/>
    </source>
</evidence>
<keyword evidence="2" id="KW-0862">Zinc</keyword>